<evidence type="ECO:0000313" key="1">
    <source>
        <dbReference type="EMBL" id="PNT74006.1"/>
    </source>
</evidence>
<protein>
    <submittedName>
        <fullName evidence="1 2">Uncharacterized protein</fullName>
    </submittedName>
</protein>
<accession>A0A2K2DI98</accession>
<dbReference type="Proteomes" id="UP000008810">
    <property type="component" value="Chromosome 1"/>
</dbReference>
<reference evidence="1" key="2">
    <citation type="submission" date="2017-06" db="EMBL/GenBank/DDBJ databases">
        <title>WGS assembly of Brachypodium distachyon.</title>
        <authorList>
            <consortium name="The International Brachypodium Initiative"/>
            <person name="Lucas S."/>
            <person name="Harmon-Smith M."/>
            <person name="Lail K."/>
            <person name="Tice H."/>
            <person name="Grimwood J."/>
            <person name="Bruce D."/>
            <person name="Barry K."/>
            <person name="Shu S."/>
            <person name="Lindquist E."/>
            <person name="Wang M."/>
            <person name="Pitluck S."/>
            <person name="Vogel J.P."/>
            <person name="Garvin D.F."/>
            <person name="Mockler T.C."/>
            <person name="Schmutz J."/>
            <person name="Rokhsar D."/>
            <person name="Bevan M.W."/>
        </authorList>
    </citation>
    <scope>NUCLEOTIDE SEQUENCE</scope>
    <source>
        <strain evidence="1">Bd21</strain>
    </source>
</reference>
<dbReference type="EnsemblPlants" id="PNT74006">
    <property type="protein sequence ID" value="PNT74006"/>
    <property type="gene ID" value="BRADI_1g06422v3"/>
</dbReference>
<evidence type="ECO:0000313" key="3">
    <source>
        <dbReference type="Proteomes" id="UP000008810"/>
    </source>
</evidence>
<organism evidence="1">
    <name type="scientific">Brachypodium distachyon</name>
    <name type="common">Purple false brome</name>
    <name type="synonym">Trachynia distachya</name>
    <dbReference type="NCBI Taxonomy" id="15368"/>
    <lineage>
        <taxon>Eukaryota</taxon>
        <taxon>Viridiplantae</taxon>
        <taxon>Streptophyta</taxon>
        <taxon>Embryophyta</taxon>
        <taxon>Tracheophyta</taxon>
        <taxon>Spermatophyta</taxon>
        <taxon>Magnoliopsida</taxon>
        <taxon>Liliopsida</taxon>
        <taxon>Poales</taxon>
        <taxon>Poaceae</taxon>
        <taxon>BOP clade</taxon>
        <taxon>Pooideae</taxon>
        <taxon>Stipodae</taxon>
        <taxon>Brachypodieae</taxon>
        <taxon>Brachypodium</taxon>
    </lineage>
</organism>
<reference evidence="2" key="3">
    <citation type="submission" date="2018-08" db="UniProtKB">
        <authorList>
            <consortium name="EnsemblPlants"/>
        </authorList>
    </citation>
    <scope>IDENTIFICATION</scope>
    <source>
        <strain evidence="2">cv. Bd21</strain>
    </source>
</reference>
<dbReference type="AlphaFoldDB" id="A0A2K2DI98"/>
<dbReference type="Gramene" id="PNT74006">
    <property type="protein sequence ID" value="PNT74006"/>
    <property type="gene ID" value="BRADI_1g06422v3"/>
</dbReference>
<keyword evidence="3" id="KW-1185">Reference proteome</keyword>
<dbReference type="EMBL" id="CM000880">
    <property type="protein sequence ID" value="PNT74006.1"/>
    <property type="molecule type" value="Genomic_DNA"/>
</dbReference>
<evidence type="ECO:0000313" key="2">
    <source>
        <dbReference type="EnsemblPlants" id="PNT74006"/>
    </source>
</evidence>
<sequence>MNQICVWVQDLPYHMRKPIAIGVFALCWLIWKTRNEAYFQCKLPLDRANLVFLMCYSYLIKFWTGLEKNSLKGKLLAGAHLLLLVALEVLHPGQGWGLTIRGIELFFISVEL</sequence>
<name>A0A2K2DI98_BRADI</name>
<proteinExistence type="predicted"/>
<reference evidence="1 2" key="1">
    <citation type="journal article" date="2010" name="Nature">
        <title>Genome sequencing and analysis of the model grass Brachypodium distachyon.</title>
        <authorList>
            <consortium name="International Brachypodium Initiative"/>
        </authorList>
    </citation>
    <scope>NUCLEOTIDE SEQUENCE [LARGE SCALE GENOMIC DNA]</scope>
    <source>
        <strain evidence="1 2">Bd21</strain>
    </source>
</reference>
<dbReference type="InParanoid" id="A0A2K2DI98"/>
<gene>
    <name evidence="1" type="ORF">BRADI_1g06422v3</name>
</gene>